<feature type="compositionally biased region" description="Polar residues" evidence="1">
    <location>
        <begin position="218"/>
        <end position="227"/>
    </location>
</feature>
<sequence>MTQQPEPRRSTSPCFPVTDDLVVEALHELQPWRAAGDSVDWELALIAYDVPADTTISGVLVPAGRYTREVTGGGYHVVAHRWTDREALADRLDDVERRHHRFMHIAHAQARFVAAHAAAIHAYAHGVLALIQRDEHAGGALYDAPVRCWHDLSHHIDEHRYFDELRMSGNLDADPDEDEFVTAVVDRTDTLLHERDRLLSFDEAEAAGFDGTLRDGSQPHTWSSLTPRQRAAFRLDRREPHAGEPS</sequence>
<gene>
    <name evidence="2" type="ORF">GCM10022255_101470</name>
</gene>
<comment type="caution">
    <text evidence="2">The sequence shown here is derived from an EMBL/GenBank/DDBJ whole genome shotgun (WGS) entry which is preliminary data.</text>
</comment>
<keyword evidence="3" id="KW-1185">Reference proteome</keyword>
<feature type="region of interest" description="Disordered" evidence="1">
    <location>
        <begin position="210"/>
        <end position="229"/>
    </location>
</feature>
<dbReference type="RefSeq" id="WP_345140720.1">
    <property type="nucleotide sequence ID" value="NZ_BAABAT010000055.1"/>
</dbReference>
<proteinExistence type="predicted"/>
<evidence type="ECO:0000313" key="2">
    <source>
        <dbReference type="EMBL" id="GAA4262790.1"/>
    </source>
</evidence>
<dbReference type="Proteomes" id="UP001500620">
    <property type="component" value="Unassembled WGS sequence"/>
</dbReference>
<organism evidence="2 3">
    <name type="scientific">Dactylosporangium darangshiense</name>
    <dbReference type="NCBI Taxonomy" id="579108"/>
    <lineage>
        <taxon>Bacteria</taxon>
        <taxon>Bacillati</taxon>
        <taxon>Actinomycetota</taxon>
        <taxon>Actinomycetes</taxon>
        <taxon>Micromonosporales</taxon>
        <taxon>Micromonosporaceae</taxon>
        <taxon>Dactylosporangium</taxon>
    </lineage>
</organism>
<accession>A0ABP8DS07</accession>
<evidence type="ECO:0000313" key="3">
    <source>
        <dbReference type="Proteomes" id="UP001500620"/>
    </source>
</evidence>
<name>A0ABP8DS07_9ACTN</name>
<reference evidence="3" key="1">
    <citation type="journal article" date="2019" name="Int. J. Syst. Evol. Microbiol.">
        <title>The Global Catalogue of Microorganisms (GCM) 10K type strain sequencing project: providing services to taxonomists for standard genome sequencing and annotation.</title>
        <authorList>
            <consortium name="The Broad Institute Genomics Platform"/>
            <consortium name="The Broad Institute Genome Sequencing Center for Infectious Disease"/>
            <person name="Wu L."/>
            <person name="Ma J."/>
        </authorList>
    </citation>
    <scope>NUCLEOTIDE SEQUENCE [LARGE SCALE GENOMIC DNA]</scope>
    <source>
        <strain evidence="3">JCM 17441</strain>
    </source>
</reference>
<dbReference type="EMBL" id="BAABAT010000055">
    <property type="protein sequence ID" value="GAA4262790.1"/>
    <property type="molecule type" value="Genomic_DNA"/>
</dbReference>
<protein>
    <submittedName>
        <fullName evidence="2">Uncharacterized protein</fullName>
    </submittedName>
</protein>
<evidence type="ECO:0000256" key="1">
    <source>
        <dbReference type="SAM" id="MobiDB-lite"/>
    </source>
</evidence>